<feature type="non-terminal residue" evidence="1">
    <location>
        <position position="62"/>
    </location>
</feature>
<reference evidence="1 2" key="1">
    <citation type="journal article" date="2021" name="Elife">
        <title>Chloroplast acquisition without the gene transfer in kleptoplastic sea slugs, Plakobranchus ocellatus.</title>
        <authorList>
            <person name="Maeda T."/>
            <person name="Takahashi S."/>
            <person name="Yoshida T."/>
            <person name="Shimamura S."/>
            <person name="Takaki Y."/>
            <person name="Nagai Y."/>
            <person name="Toyoda A."/>
            <person name="Suzuki Y."/>
            <person name="Arimoto A."/>
            <person name="Ishii H."/>
            <person name="Satoh N."/>
            <person name="Nishiyama T."/>
            <person name="Hasebe M."/>
            <person name="Maruyama T."/>
            <person name="Minagawa J."/>
            <person name="Obokata J."/>
            <person name="Shigenobu S."/>
        </authorList>
    </citation>
    <scope>NUCLEOTIDE SEQUENCE [LARGE SCALE GENOMIC DNA]</scope>
</reference>
<organism evidence="1 2">
    <name type="scientific">Plakobranchus ocellatus</name>
    <dbReference type="NCBI Taxonomy" id="259542"/>
    <lineage>
        <taxon>Eukaryota</taxon>
        <taxon>Metazoa</taxon>
        <taxon>Spiralia</taxon>
        <taxon>Lophotrochozoa</taxon>
        <taxon>Mollusca</taxon>
        <taxon>Gastropoda</taxon>
        <taxon>Heterobranchia</taxon>
        <taxon>Euthyneura</taxon>
        <taxon>Panpulmonata</taxon>
        <taxon>Sacoglossa</taxon>
        <taxon>Placobranchoidea</taxon>
        <taxon>Plakobranchidae</taxon>
        <taxon>Plakobranchus</taxon>
    </lineage>
</organism>
<name>A0AAV4E1S4_9GAST</name>
<comment type="caution">
    <text evidence="1">The sequence shown here is derived from an EMBL/GenBank/DDBJ whole genome shotgun (WGS) entry which is preliminary data.</text>
</comment>
<dbReference type="EMBL" id="BLXT01008565">
    <property type="protein sequence ID" value="GFO50041.1"/>
    <property type="molecule type" value="Genomic_DNA"/>
</dbReference>
<evidence type="ECO:0000313" key="1">
    <source>
        <dbReference type="EMBL" id="GFO50041.1"/>
    </source>
</evidence>
<gene>
    <name evidence="1" type="ORF">PoB_007654600</name>
</gene>
<dbReference type="Proteomes" id="UP000735302">
    <property type="component" value="Unassembled WGS sequence"/>
</dbReference>
<keyword evidence="2" id="KW-1185">Reference proteome</keyword>
<protein>
    <submittedName>
        <fullName evidence="1">Uncharacterized protein</fullName>
    </submittedName>
</protein>
<proteinExistence type="predicted"/>
<accession>A0AAV4E1S4</accession>
<dbReference type="AlphaFoldDB" id="A0AAV4E1S4"/>
<sequence length="62" mass="6878">MFIYRKSSLFLGRGQSEADPRYPVDPMTPAGQVNSAIISASLGGRRVQGLEDKIRLIFKPLK</sequence>
<evidence type="ECO:0000313" key="2">
    <source>
        <dbReference type="Proteomes" id="UP000735302"/>
    </source>
</evidence>